<protein>
    <submittedName>
        <fullName evidence="1">Telomerase reverse transcriptase</fullName>
    </submittedName>
</protein>
<keyword evidence="1" id="KW-0548">Nucleotidyltransferase</keyword>
<dbReference type="AlphaFoldDB" id="A0A834WCL1"/>
<dbReference type="Proteomes" id="UP000634136">
    <property type="component" value="Unassembled WGS sequence"/>
</dbReference>
<name>A0A834WCL1_9FABA</name>
<evidence type="ECO:0000313" key="1">
    <source>
        <dbReference type="EMBL" id="KAF7812239.1"/>
    </source>
</evidence>
<comment type="caution">
    <text evidence="1">The sequence shown here is derived from an EMBL/GenBank/DDBJ whole genome shotgun (WGS) entry which is preliminary data.</text>
</comment>
<dbReference type="GO" id="GO:0003964">
    <property type="term" value="F:RNA-directed DNA polymerase activity"/>
    <property type="evidence" value="ECO:0007669"/>
    <property type="project" value="UniProtKB-KW"/>
</dbReference>
<keyword evidence="1" id="KW-0695">RNA-directed DNA polymerase</keyword>
<reference evidence="1" key="1">
    <citation type="submission" date="2020-09" db="EMBL/GenBank/DDBJ databases">
        <title>Genome-Enabled Discovery of Anthraquinone Biosynthesis in Senna tora.</title>
        <authorList>
            <person name="Kang S.-H."/>
            <person name="Pandey R.P."/>
            <person name="Lee C.-M."/>
            <person name="Sim J.-S."/>
            <person name="Jeong J.-T."/>
            <person name="Choi B.-S."/>
            <person name="Jung M."/>
            <person name="Ginzburg D."/>
            <person name="Zhao K."/>
            <person name="Won S.Y."/>
            <person name="Oh T.-J."/>
            <person name="Yu Y."/>
            <person name="Kim N.-H."/>
            <person name="Lee O.R."/>
            <person name="Lee T.-H."/>
            <person name="Bashyal P."/>
            <person name="Kim T.-S."/>
            <person name="Lee W.-H."/>
            <person name="Kawkins C."/>
            <person name="Kim C.-K."/>
            <person name="Kim J.S."/>
            <person name="Ahn B.O."/>
            <person name="Rhee S.Y."/>
            <person name="Sohng J.K."/>
        </authorList>
    </citation>
    <scope>NUCLEOTIDE SEQUENCE</scope>
    <source>
        <tissue evidence="1">Leaf</tissue>
    </source>
</reference>
<sequence>MAFWSQKATQLFLQAKAWFTLPRDSKCGPQMAIQVLV</sequence>
<accession>A0A834WCL1</accession>
<keyword evidence="2" id="KW-1185">Reference proteome</keyword>
<evidence type="ECO:0000313" key="2">
    <source>
        <dbReference type="Proteomes" id="UP000634136"/>
    </source>
</evidence>
<organism evidence="1 2">
    <name type="scientific">Senna tora</name>
    <dbReference type="NCBI Taxonomy" id="362788"/>
    <lineage>
        <taxon>Eukaryota</taxon>
        <taxon>Viridiplantae</taxon>
        <taxon>Streptophyta</taxon>
        <taxon>Embryophyta</taxon>
        <taxon>Tracheophyta</taxon>
        <taxon>Spermatophyta</taxon>
        <taxon>Magnoliopsida</taxon>
        <taxon>eudicotyledons</taxon>
        <taxon>Gunneridae</taxon>
        <taxon>Pentapetalae</taxon>
        <taxon>rosids</taxon>
        <taxon>fabids</taxon>
        <taxon>Fabales</taxon>
        <taxon>Fabaceae</taxon>
        <taxon>Caesalpinioideae</taxon>
        <taxon>Cassia clade</taxon>
        <taxon>Senna</taxon>
    </lineage>
</organism>
<gene>
    <name evidence="1" type="ORF">G2W53_033215</name>
</gene>
<keyword evidence="1" id="KW-0808">Transferase</keyword>
<dbReference type="EMBL" id="JAAIUW010000010">
    <property type="protein sequence ID" value="KAF7812239.1"/>
    <property type="molecule type" value="Genomic_DNA"/>
</dbReference>
<proteinExistence type="predicted"/>